<dbReference type="InterPro" id="IPR016131">
    <property type="entry name" value="Haemerythrin_Fe_BS"/>
</dbReference>
<keyword evidence="3" id="KW-0479">Metal-binding</keyword>
<comment type="similarity">
    <text evidence="1">Belongs to the hemerythrin family.</text>
</comment>
<protein>
    <submittedName>
        <fullName evidence="6">Methyl-accepting chemotaxis protein</fullName>
    </submittedName>
</protein>
<dbReference type="NCBIfam" id="TIGR02481">
    <property type="entry name" value="hemeryth_dom"/>
    <property type="match status" value="1"/>
</dbReference>
<keyword evidence="7" id="KW-1185">Reference proteome</keyword>
<evidence type="ECO:0000259" key="5">
    <source>
        <dbReference type="Pfam" id="PF01814"/>
    </source>
</evidence>
<keyword evidence="4" id="KW-0408">Iron</keyword>
<reference evidence="6 7" key="1">
    <citation type="submission" date="2006-09" db="EMBL/GenBank/DDBJ databases">
        <authorList>
            <person name="Emerson D."/>
            <person name="Ferriera S."/>
            <person name="Johnson J."/>
            <person name="Kravitz S."/>
            <person name="Halpern A."/>
            <person name="Remington K."/>
            <person name="Beeson K."/>
            <person name="Tran B."/>
            <person name="Rogers Y.-H."/>
            <person name="Friedman R."/>
            <person name="Venter J.C."/>
        </authorList>
    </citation>
    <scope>NUCLEOTIDE SEQUENCE [LARGE SCALE GENOMIC DNA]</scope>
    <source>
        <strain evidence="6 7">PV-1</strain>
    </source>
</reference>
<dbReference type="Gene3D" id="1.20.120.50">
    <property type="entry name" value="Hemerythrin-like"/>
    <property type="match status" value="1"/>
</dbReference>
<feature type="domain" description="Hemerythrin-like" evidence="5">
    <location>
        <begin position="17"/>
        <end position="130"/>
    </location>
</feature>
<name>Q0F2V9_9PROT</name>
<dbReference type="InterPro" id="IPR050669">
    <property type="entry name" value="Hemerythrin"/>
</dbReference>
<evidence type="ECO:0000313" key="7">
    <source>
        <dbReference type="Proteomes" id="UP000005297"/>
    </source>
</evidence>
<dbReference type="PROSITE" id="PS00550">
    <property type="entry name" value="HEMERYTHRINS"/>
    <property type="match status" value="1"/>
</dbReference>
<keyword evidence="2" id="KW-0813">Transport</keyword>
<dbReference type="InterPro" id="IPR012827">
    <property type="entry name" value="Hemerythrin_metal-bd"/>
</dbReference>
<dbReference type="RefSeq" id="WP_009851326.1">
    <property type="nucleotide sequence ID" value="NZ_DS022295.1"/>
</dbReference>
<dbReference type="CDD" id="cd12107">
    <property type="entry name" value="Hemerythrin"/>
    <property type="match status" value="1"/>
</dbReference>
<accession>Q0F2V9</accession>
<comment type="caution">
    <text evidence="6">The sequence shown here is derived from an EMBL/GenBank/DDBJ whole genome shotgun (WGS) entry which is preliminary data.</text>
</comment>
<dbReference type="GO" id="GO:0046872">
    <property type="term" value="F:metal ion binding"/>
    <property type="evidence" value="ECO:0007669"/>
    <property type="project" value="UniProtKB-KW"/>
</dbReference>
<dbReference type="GO" id="GO:0005344">
    <property type="term" value="F:oxygen carrier activity"/>
    <property type="evidence" value="ECO:0007669"/>
    <property type="project" value="UniProtKB-KW"/>
</dbReference>
<gene>
    <name evidence="6" type="ORF">SPV1_05158</name>
</gene>
<dbReference type="Proteomes" id="UP000005297">
    <property type="component" value="Unassembled WGS sequence"/>
</dbReference>
<dbReference type="PANTHER" id="PTHR37164:SF1">
    <property type="entry name" value="BACTERIOHEMERYTHRIN"/>
    <property type="match status" value="1"/>
</dbReference>
<evidence type="ECO:0000256" key="4">
    <source>
        <dbReference type="ARBA" id="ARBA00023004"/>
    </source>
</evidence>
<proteinExistence type="inferred from homology"/>
<evidence type="ECO:0000256" key="3">
    <source>
        <dbReference type="ARBA" id="ARBA00022723"/>
    </source>
</evidence>
<evidence type="ECO:0000256" key="2">
    <source>
        <dbReference type="ARBA" id="ARBA00022621"/>
    </source>
</evidence>
<dbReference type="Pfam" id="PF01814">
    <property type="entry name" value="Hemerythrin"/>
    <property type="match status" value="1"/>
</dbReference>
<sequence length="143" mass="16893">MQDQVWQLEWNDKLSVGIDDIDVEHRHFIELINGLNRAILDRMDISEIRRRMQLILDDAAQHFAHEEALFAAWHYPDADEHAKYHRQATAAFQEIMARLSDKHTESEWIEAGLKVKQLLVEHLITEDMKYRDYFKAHKQAAAS</sequence>
<evidence type="ECO:0000256" key="1">
    <source>
        <dbReference type="ARBA" id="ARBA00010587"/>
    </source>
</evidence>
<dbReference type="InParanoid" id="Q0F2V9"/>
<dbReference type="PANTHER" id="PTHR37164">
    <property type="entry name" value="BACTERIOHEMERYTHRIN"/>
    <property type="match status" value="1"/>
</dbReference>
<dbReference type="OrthoDB" id="9765238at2"/>
<dbReference type="eggNOG" id="COG2703">
    <property type="taxonomic scope" value="Bacteria"/>
</dbReference>
<keyword evidence="2" id="KW-0561">Oxygen transport</keyword>
<dbReference type="SUPFAM" id="SSF47188">
    <property type="entry name" value="Hemerythrin-like"/>
    <property type="match status" value="1"/>
</dbReference>
<dbReference type="InterPro" id="IPR012312">
    <property type="entry name" value="Hemerythrin-like"/>
</dbReference>
<organism evidence="6 7">
    <name type="scientific">Mariprofundus ferrooxydans PV-1</name>
    <dbReference type="NCBI Taxonomy" id="314345"/>
    <lineage>
        <taxon>Bacteria</taxon>
        <taxon>Pseudomonadati</taxon>
        <taxon>Pseudomonadota</taxon>
        <taxon>Candidatius Mariprofundia</taxon>
        <taxon>Mariprofundales</taxon>
        <taxon>Mariprofundaceae</taxon>
        <taxon>Mariprofundus</taxon>
    </lineage>
</organism>
<dbReference type="EMBL" id="AATS01000001">
    <property type="protein sequence ID" value="EAU56182.1"/>
    <property type="molecule type" value="Genomic_DNA"/>
</dbReference>
<dbReference type="HOGENOM" id="CLU_086902_3_1_0"/>
<dbReference type="InterPro" id="IPR035938">
    <property type="entry name" value="Hemerythrin-like_sf"/>
</dbReference>
<evidence type="ECO:0000313" key="6">
    <source>
        <dbReference type="EMBL" id="EAU56182.1"/>
    </source>
</evidence>
<dbReference type="AlphaFoldDB" id="Q0F2V9"/>
<dbReference type="STRING" id="314344.AL013_04690"/>